<dbReference type="SUPFAM" id="SSF56596">
    <property type="entry name" value="Replication terminator protein (Tus)"/>
    <property type="match status" value="1"/>
</dbReference>
<dbReference type="InterPro" id="IPR036384">
    <property type="entry name" value="Tus_sf"/>
</dbReference>
<proteinExistence type="predicted"/>
<dbReference type="AlphaFoldDB" id="A0A1H6Q3Q6"/>
<keyword evidence="2" id="KW-1185">Reference proteome</keyword>
<evidence type="ECO:0008006" key="3">
    <source>
        <dbReference type="Google" id="ProtNLM"/>
    </source>
</evidence>
<organism evidence="1 2">
    <name type="scientific">Allopseudospirillum japonicum</name>
    <dbReference type="NCBI Taxonomy" id="64971"/>
    <lineage>
        <taxon>Bacteria</taxon>
        <taxon>Pseudomonadati</taxon>
        <taxon>Pseudomonadota</taxon>
        <taxon>Gammaproteobacteria</taxon>
        <taxon>Oceanospirillales</taxon>
        <taxon>Oceanospirillaceae</taxon>
        <taxon>Allopseudospirillum</taxon>
    </lineage>
</organism>
<dbReference type="Gene3D" id="3.50.14.10">
    <property type="entry name" value="Replication terminator Tus, domain 1 superfamily/Replication terminator Tus"/>
    <property type="match status" value="1"/>
</dbReference>
<dbReference type="STRING" id="64971.SAMN05421831_101156"/>
<dbReference type="Proteomes" id="UP000242999">
    <property type="component" value="Unassembled WGS sequence"/>
</dbReference>
<dbReference type="GO" id="GO:0003677">
    <property type="term" value="F:DNA binding"/>
    <property type="evidence" value="ECO:0007669"/>
    <property type="project" value="InterPro"/>
</dbReference>
<dbReference type="OrthoDB" id="6354133at2"/>
<protein>
    <recommendedName>
        <fullName evidence="3">DNA replication terminus site binding protein</fullName>
    </recommendedName>
</protein>
<gene>
    <name evidence="1" type="ORF">SAMN05421831_101156</name>
</gene>
<dbReference type="EMBL" id="FNYH01000001">
    <property type="protein sequence ID" value="SEI38489.1"/>
    <property type="molecule type" value="Genomic_DNA"/>
</dbReference>
<dbReference type="GO" id="GO:0005737">
    <property type="term" value="C:cytoplasm"/>
    <property type="evidence" value="ECO:0007669"/>
    <property type="project" value="InterPro"/>
</dbReference>
<reference evidence="2" key="1">
    <citation type="submission" date="2016-10" db="EMBL/GenBank/DDBJ databases">
        <authorList>
            <person name="Varghese N."/>
            <person name="Submissions S."/>
        </authorList>
    </citation>
    <scope>NUCLEOTIDE SEQUENCE [LARGE SCALE GENOMIC DNA]</scope>
    <source>
        <strain evidence="2">DSM 7165</strain>
    </source>
</reference>
<dbReference type="RefSeq" id="WP_093307884.1">
    <property type="nucleotide sequence ID" value="NZ_FNYH01000001.1"/>
</dbReference>
<evidence type="ECO:0000313" key="1">
    <source>
        <dbReference type="EMBL" id="SEI38489.1"/>
    </source>
</evidence>
<sequence>MSLDYHLSYQVAHCFQQLLEDLQHLCTYIRQESPPLWMLHAQDLTYSQAQDYLIQALQDIWYLTGQDGRYTRTYVGIVAVSAPLMQAARQVNQSKLALKQALDAIKKAYPQAWSSIKANLHSQVAASLKQHQRPFALQGALASQGLSALHLKQSWRQLPLIDPPIEQIRFSWYSSGRSIKRLSVAQAHNLLMAMNPEDPLVERQLKALAQLPASTPLAQVQAQAPLMRANIFYQQALADGRTRRALNVALPLFVQMTHLPEHNQPSLNAPEARTRKQRVDNQLADEVFLPSLRAYLYKDAYR</sequence>
<dbReference type="GO" id="GO:0006274">
    <property type="term" value="P:DNA replication termination"/>
    <property type="evidence" value="ECO:0007669"/>
    <property type="project" value="InterPro"/>
</dbReference>
<dbReference type="InterPro" id="IPR036381">
    <property type="entry name" value="Tus_dom1"/>
</dbReference>
<evidence type="ECO:0000313" key="2">
    <source>
        <dbReference type="Proteomes" id="UP000242999"/>
    </source>
</evidence>
<accession>A0A1H6Q3Q6</accession>
<name>A0A1H6Q3Q6_9GAMM</name>